<evidence type="ECO:0000313" key="5">
    <source>
        <dbReference type="Proteomes" id="UP000258707"/>
    </source>
</evidence>
<dbReference type="AlphaFoldDB" id="A0A346PPD2"/>
<dbReference type="Proteomes" id="UP000258613">
    <property type="component" value="Chromosome"/>
</dbReference>
<dbReference type="EMBL" id="CP027033">
    <property type="protein sequence ID" value="AXR81377.1"/>
    <property type="molecule type" value="Genomic_DNA"/>
</dbReference>
<feature type="region of interest" description="Disordered" evidence="1">
    <location>
        <begin position="232"/>
        <end position="314"/>
    </location>
</feature>
<organism evidence="3 4">
    <name type="scientific">Natrarchaeobaculum sulfurireducens</name>
    <dbReference type="NCBI Taxonomy" id="2044521"/>
    <lineage>
        <taxon>Archaea</taxon>
        <taxon>Methanobacteriati</taxon>
        <taxon>Methanobacteriota</taxon>
        <taxon>Stenosarchaea group</taxon>
        <taxon>Halobacteria</taxon>
        <taxon>Halobacteriales</taxon>
        <taxon>Natrialbaceae</taxon>
        <taxon>Natrarchaeobaculum</taxon>
    </lineage>
</organism>
<keyword evidence="4" id="KW-1185">Reference proteome</keyword>
<dbReference type="Proteomes" id="UP000258707">
    <property type="component" value="Chromosome"/>
</dbReference>
<evidence type="ECO:0000313" key="3">
    <source>
        <dbReference type="EMBL" id="AXR81377.1"/>
    </source>
</evidence>
<name>A0A346PPD2_9EURY</name>
<dbReference type="KEGG" id="nan:AArc1_2256"/>
<dbReference type="KEGG" id="nag:AArcMg_1362"/>
<feature type="compositionally biased region" description="Acidic residues" evidence="1">
    <location>
        <begin position="274"/>
        <end position="289"/>
    </location>
</feature>
<dbReference type="GeneID" id="37641849"/>
<proteinExistence type="predicted"/>
<evidence type="ECO:0000256" key="1">
    <source>
        <dbReference type="SAM" id="MobiDB-lite"/>
    </source>
</evidence>
<dbReference type="OrthoDB" id="330911at2157"/>
<reference evidence="3" key="3">
    <citation type="journal article" date="2019" name="Int. J. Syst. Evol. Microbiol.">
        <title>Natronolimnobius sulfurireducens sp. nov. and Halalkaliarchaeum desulfuricum gen. nov., sp. nov., the first sulfur-respiring alkaliphilic haloarchaea from hypersaline alkaline lakes.</title>
        <authorList>
            <person name="Sorokin D.Y."/>
            <person name="Yakimov M."/>
            <person name="Messina E."/>
            <person name="Merkel A.Y."/>
            <person name="Bale N.J."/>
            <person name="Sinninghe Damste J.S."/>
        </authorList>
    </citation>
    <scope>NUCLEOTIDE SEQUENCE</scope>
    <source>
        <strain evidence="3">AArc-Mg</strain>
        <strain evidence="2">AArc1</strain>
    </source>
</reference>
<reference evidence="5" key="1">
    <citation type="submission" date="2017-10" db="EMBL/GenBank/DDBJ databases">
        <title>Phenotypic and genomic properties of facultatively anaerobic sulfur-reducing natronoarchaea from hypersaline soda lakes.</title>
        <authorList>
            <person name="Sorokin D.Y."/>
            <person name="Kublanov I.V."/>
            <person name="Roman P."/>
            <person name="Sinninghe Damste J.S."/>
            <person name="Golyshin P.N."/>
            <person name="Rojo D."/>
            <person name="Ciordia S."/>
            <person name="Mena Md.C."/>
            <person name="Ferrer M."/>
            <person name="Messina E."/>
            <person name="Smedile F."/>
            <person name="La Spada G."/>
            <person name="La Cono V."/>
            <person name="Yakimov M.M."/>
        </authorList>
    </citation>
    <scope>NUCLEOTIDE SEQUENCE [LARGE SCALE GENOMIC DNA]</scope>
    <source>
        <strain evidence="5">AArc1</strain>
    </source>
</reference>
<dbReference type="EMBL" id="CP024047">
    <property type="protein sequence ID" value="AXR78572.1"/>
    <property type="molecule type" value="Genomic_DNA"/>
</dbReference>
<accession>A0A346PPD2</accession>
<sequence>MTGPDLQSYVNRSRALLESSSPSTVRETRTWLVDPFLATLGWDVHAETCRTNERVDETLLEYVFSVGSVPALFVAVEPYNAGLDESRAVELLEVMAWSGIDRAIYTDGSAFLFLAGTTDADRLGCRLLSLPEYESSIAHYGRTSLERHVADDTRAFVARRLALERSRIVESIVDELTTHAGDGGTYSSEFEAASERFLDQLVVSFAASEPTFAPTSEDVALEFTDATAADSHIGGAKIDPTDSRSSASGDDATPPAPDGQRHPLGDGSSSPATDETDDIDDTDDTDGPDESTAPSADASDSTPSEAMADDERSTADGEFVVRFFNDRGSIGAIGGSSSTAALVHATEYLLARGLSGVDLPWEPGDEPTVLNDQPVRADGSSMREPRELANGWYLEADGDVDDHANRVEAVTERAGLRAMLTGDWK</sequence>
<evidence type="ECO:0000313" key="4">
    <source>
        <dbReference type="Proteomes" id="UP000258613"/>
    </source>
</evidence>
<dbReference type="RefSeq" id="WP_117364625.1">
    <property type="nucleotide sequence ID" value="NZ_CP024047.1"/>
</dbReference>
<feature type="compositionally biased region" description="Low complexity" evidence="1">
    <location>
        <begin position="290"/>
        <end position="306"/>
    </location>
</feature>
<gene>
    <name evidence="2" type="ORF">AArc1_2256</name>
    <name evidence="3" type="ORF">AArcMg_1362</name>
</gene>
<reference evidence="4" key="2">
    <citation type="submission" date="2018-02" db="EMBL/GenBank/DDBJ databases">
        <title>Phenotypic and genomic properties of facultatively anaerobic sulfur-reducing natronoarchaea from hypersaline soda lakes.</title>
        <authorList>
            <person name="Sorokin D.Y."/>
            <person name="Kublanov I.V."/>
            <person name="Roman P."/>
            <person name="Sinninghe Damste J.S."/>
            <person name="Golyshin P.N."/>
            <person name="Rojo D."/>
            <person name="Ciordia S."/>
            <person name="Mena M.D.C."/>
            <person name="Ferrer M."/>
            <person name="Messina E."/>
            <person name="Smedile F."/>
            <person name="La Spada G."/>
            <person name="La Cono V."/>
            <person name="Yakimov M.M."/>
        </authorList>
    </citation>
    <scope>NUCLEOTIDE SEQUENCE [LARGE SCALE GENOMIC DNA]</scope>
    <source>
        <strain evidence="4">AArc-Mg</strain>
    </source>
</reference>
<accession>A0A346PGC7</accession>
<protein>
    <submittedName>
        <fullName evidence="2">ABC-type Na+ efflux pump, permease component</fullName>
    </submittedName>
</protein>
<evidence type="ECO:0000313" key="2">
    <source>
        <dbReference type="EMBL" id="AXR78572.1"/>
    </source>
</evidence>